<dbReference type="Pfam" id="PF02811">
    <property type="entry name" value="PHP"/>
    <property type="match status" value="1"/>
</dbReference>
<dbReference type="KEGG" id="thyd:TTHT_0542"/>
<feature type="domain" description="Polymerase/histidinol phosphatase N-terminal" evidence="1">
    <location>
        <begin position="5"/>
        <end position="70"/>
    </location>
</feature>
<accession>A0A7R6PYT1</accession>
<dbReference type="RefSeq" id="WP_201328469.1">
    <property type="nucleotide sequence ID" value="NZ_AP017470.1"/>
</dbReference>
<dbReference type="AlphaFoldDB" id="A0A7R6PYT1"/>
<dbReference type="SUPFAM" id="SSF89550">
    <property type="entry name" value="PHP domain-like"/>
    <property type="match status" value="1"/>
</dbReference>
<dbReference type="InterPro" id="IPR004013">
    <property type="entry name" value="PHP_dom"/>
</dbReference>
<protein>
    <recommendedName>
        <fullName evidence="1">Polymerase/histidinol phosphatase N-terminal domain-containing protein</fullName>
    </recommendedName>
</protein>
<sequence length="289" mass="32598">MRKLIDLHMHSTASDGTFKPDELVKLAKEKGLSAIALTDHDTAEGIEEFLKEGEKQGIETIAGIEISSLFEGYPEIHVLGYFIDPENREVMDKLAYLQDARKVRNIKLIAKLKELGIELSLEELEKEANGQLIGRPHFAALMVKKGFVKDTNEAFSKYIGNDGLAFVPKEKLTTPEAVQFLFENGIVPVLAHPTKIGMNTNDLIDFIILLKKHGLQGIEVIHSEISEKESKKLLELAYRFNLVPTGGSDFHGENKPFVKMGVPEVPYEFFIKLKERKNDMFSIMETRKL</sequence>
<dbReference type="GO" id="GO:0004534">
    <property type="term" value="F:5'-3' RNA exonuclease activity"/>
    <property type="evidence" value="ECO:0007669"/>
    <property type="project" value="TreeGrafter"/>
</dbReference>
<name>A0A7R6PYT1_9BACT</name>
<proteinExistence type="predicted"/>
<organism evidence="2 3">
    <name type="scientific">Thermotomaculum hydrothermale</name>
    <dbReference type="NCBI Taxonomy" id="981385"/>
    <lineage>
        <taxon>Bacteria</taxon>
        <taxon>Pseudomonadati</taxon>
        <taxon>Acidobacteriota</taxon>
        <taxon>Holophagae</taxon>
        <taxon>Thermotomaculales</taxon>
        <taxon>Thermotomaculaceae</taxon>
        <taxon>Thermotomaculum</taxon>
    </lineage>
</organism>
<gene>
    <name evidence="2" type="ORF">TTHT_0542</name>
</gene>
<reference evidence="2 3" key="1">
    <citation type="journal article" date="2012" name="Extremophiles">
        <title>Thermotomaculum hydrothermale gen. nov., sp. nov., a novel heterotrophic thermophile within the phylum Acidobacteria from a deep-sea hydrothermal vent chimney in the Southern Okinawa Trough.</title>
        <authorList>
            <person name="Izumi H."/>
            <person name="Nunoura T."/>
            <person name="Miyazaki M."/>
            <person name="Mino S."/>
            <person name="Toki T."/>
            <person name="Takai K."/>
            <person name="Sako Y."/>
            <person name="Sawabe T."/>
            <person name="Nakagawa S."/>
        </authorList>
    </citation>
    <scope>NUCLEOTIDE SEQUENCE [LARGE SCALE GENOMIC DNA]</scope>
    <source>
        <strain evidence="2 3">AC55</strain>
    </source>
</reference>
<dbReference type="PANTHER" id="PTHR42924">
    <property type="entry name" value="EXONUCLEASE"/>
    <property type="match status" value="1"/>
</dbReference>
<dbReference type="CDD" id="cd07438">
    <property type="entry name" value="PHP_HisPPase_AMP"/>
    <property type="match status" value="1"/>
</dbReference>
<dbReference type="Gene3D" id="3.20.20.140">
    <property type="entry name" value="Metal-dependent hydrolases"/>
    <property type="match status" value="1"/>
</dbReference>
<evidence type="ECO:0000259" key="1">
    <source>
        <dbReference type="SMART" id="SM00481"/>
    </source>
</evidence>
<dbReference type="InterPro" id="IPR016195">
    <property type="entry name" value="Pol/histidinol_Pase-like"/>
</dbReference>
<dbReference type="Gene3D" id="1.10.150.650">
    <property type="match status" value="1"/>
</dbReference>
<dbReference type="PANTHER" id="PTHR42924:SF3">
    <property type="entry name" value="POLYMERASE_HISTIDINOL PHOSPHATASE N-TERMINAL DOMAIN-CONTAINING PROTEIN"/>
    <property type="match status" value="1"/>
</dbReference>
<keyword evidence="3" id="KW-1185">Reference proteome</keyword>
<dbReference type="InterPro" id="IPR052018">
    <property type="entry name" value="PHP_domain"/>
</dbReference>
<dbReference type="GO" id="GO:0035312">
    <property type="term" value="F:5'-3' DNA exonuclease activity"/>
    <property type="evidence" value="ECO:0007669"/>
    <property type="project" value="TreeGrafter"/>
</dbReference>
<dbReference type="InterPro" id="IPR003141">
    <property type="entry name" value="Pol/His_phosphatase_N"/>
</dbReference>
<evidence type="ECO:0000313" key="2">
    <source>
        <dbReference type="EMBL" id="BBB32128.1"/>
    </source>
</evidence>
<dbReference type="SMART" id="SM00481">
    <property type="entry name" value="POLIIIAc"/>
    <property type="match status" value="1"/>
</dbReference>
<evidence type="ECO:0000313" key="3">
    <source>
        <dbReference type="Proteomes" id="UP000595564"/>
    </source>
</evidence>
<dbReference type="Proteomes" id="UP000595564">
    <property type="component" value="Chromosome"/>
</dbReference>
<dbReference type="EMBL" id="AP017470">
    <property type="protein sequence ID" value="BBB32128.1"/>
    <property type="molecule type" value="Genomic_DNA"/>
</dbReference>